<dbReference type="Proteomes" id="UP000015101">
    <property type="component" value="Unassembled WGS sequence"/>
</dbReference>
<feature type="signal peptide" evidence="2">
    <location>
        <begin position="1"/>
        <end position="22"/>
    </location>
</feature>
<evidence type="ECO:0000256" key="2">
    <source>
        <dbReference type="SAM" id="SignalP"/>
    </source>
</evidence>
<dbReference type="InParanoid" id="T1FG87"/>
<reference evidence="5" key="1">
    <citation type="submission" date="2012-12" db="EMBL/GenBank/DDBJ databases">
        <authorList>
            <person name="Hellsten U."/>
            <person name="Grimwood J."/>
            <person name="Chapman J.A."/>
            <person name="Shapiro H."/>
            <person name="Aerts A."/>
            <person name="Otillar R.P."/>
            <person name="Terry A.Y."/>
            <person name="Boore J.L."/>
            <person name="Simakov O."/>
            <person name="Marletaz F."/>
            <person name="Cho S.-J."/>
            <person name="Edsinger-Gonzales E."/>
            <person name="Havlak P."/>
            <person name="Kuo D.-H."/>
            <person name="Larsson T."/>
            <person name="Lv J."/>
            <person name="Arendt D."/>
            <person name="Savage R."/>
            <person name="Osoegawa K."/>
            <person name="de Jong P."/>
            <person name="Lindberg D.R."/>
            <person name="Seaver E.C."/>
            <person name="Weisblat D.A."/>
            <person name="Putnam N.H."/>
            <person name="Grigoriev I.V."/>
            <person name="Rokhsar D.S."/>
        </authorList>
    </citation>
    <scope>NUCLEOTIDE SEQUENCE</scope>
</reference>
<keyword evidence="5" id="KW-1185">Reference proteome</keyword>
<dbReference type="EMBL" id="AMQM01007347">
    <property type="status" value="NOT_ANNOTATED_CDS"/>
    <property type="molecule type" value="Genomic_DNA"/>
</dbReference>
<reference evidence="4" key="3">
    <citation type="submission" date="2015-06" db="UniProtKB">
        <authorList>
            <consortium name="EnsemblMetazoa"/>
        </authorList>
    </citation>
    <scope>IDENTIFICATION</scope>
</reference>
<keyword evidence="2" id="KW-0732">Signal</keyword>
<evidence type="ECO:0000313" key="3">
    <source>
        <dbReference type="EMBL" id="ESN93663.1"/>
    </source>
</evidence>
<dbReference type="KEGG" id="hro:HELRODRAFT_180757"/>
<dbReference type="CTD" id="20207836"/>
<evidence type="ECO:0000256" key="1">
    <source>
        <dbReference type="SAM" id="MobiDB-lite"/>
    </source>
</evidence>
<dbReference type="GeneID" id="20207836"/>
<dbReference type="RefSeq" id="XP_009028297.1">
    <property type="nucleotide sequence ID" value="XM_009030049.1"/>
</dbReference>
<evidence type="ECO:0000313" key="5">
    <source>
        <dbReference type="Proteomes" id="UP000015101"/>
    </source>
</evidence>
<proteinExistence type="predicted"/>
<feature type="chain" id="PRO_5010980648" evidence="2">
    <location>
        <begin position="23"/>
        <end position="201"/>
    </location>
</feature>
<accession>T1FG87</accession>
<dbReference type="EMBL" id="KB097599">
    <property type="protein sequence ID" value="ESN93663.1"/>
    <property type="molecule type" value="Genomic_DNA"/>
</dbReference>
<organism evidence="4 5">
    <name type="scientific">Helobdella robusta</name>
    <name type="common">Californian leech</name>
    <dbReference type="NCBI Taxonomy" id="6412"/>
    <lineage>
        <taxon>Eukaryota</taxon>
        <taxon>Metazoa</taxon>
        <taxon>Spiralia</taxon>
        <taxon>Lophotrochozoa</taxon>
        <taxon>Annelida</taxon>
        <taxon>Clitellata</taxon>
        <taxon>Hirudinea</taxon>
        <taxon>Rhynchobdellida</taxon>
        <taxon>Glossiphoniidae</taxon>
        <taxon>Helobdella</taxon>
    </lineage>
</organism>
<reference evidence="3 5" key="2">
    <citation type="journal article" date="2013" name="Nature">
        <title>Insights into bilaterian evolution from three spiralian genomes.</title>
        <authorList>
            <person name="Simakov O."/>
            <person name="Marletaz F."/>
            <person name="Cho S.J."/>
            <person name="Edsinger-Gonzales E."/>
            <person name="Havlak P."/>
            <person name="Hellsten U."/>
            <person name="Kuo D.H."/>
            <person name="Larsson T."/>
            <person name="Lv J."/>
            <person name="Arendt D."/>
            <person name="Savage R."/>
            <person name="Osoegawa K."/>
            <person name="de Jong P."/>
            <person name="Grimwood J."/>
            <person name="Chapman J.A."/>
            <person name="Shapiro H."/>
            <person name="Aerts A."/>
            <person name="Otillar R.P."/>
            <person name="Terry A.Y."/>
            <person name="Boore J.L."/>
            <person name="Grigoriev I.V."/>
            <person name="Lindberg D.R."/>
            <person name="Seaver E.C."/>
            <person name="Weisblat D.A."/>
            <person name="Putnam N.H."/>
            <person name="Rokhsar D.S."/>
        </authorList>
    </citation>
    <scope>NUCLEOTIDE SEQUENCE</scope>
</reference>
<protein>
    <submittedName>
        <fullName evidence="3 4">Uncharacterized protein</fullName>
    </submittedName>
</protein>
<feature type="region of interest" description="Disordered" evidence="1">
    <location>
        <begin position="100"/>
        <end position="133"/>
    </location>
</feature>
<dbReference type="AlphaFoldDB" id="T1FG87"/>
<dbReference type="EnsemblMetazoa" id="HelroT180757">
    <property type="protein sequence ID" value="HelroP180757"/>
    <property type="gene ID" value="HelroG180757"/>
</dbReference>
<name>T1FG87_HELRO</name>
<dbReference type="HOGENOM" id="CLU_1361765_0_0_1"/>
<sequence>MFGRLLMKMLLLCVSLMTRCQSMDSLADCSNDCYKLAGRSEQSLCLHNCQQGNERLNDDPDSYEYNFNSADTSDDSNNNLRNHFLRDKLKSAFVRIGRSIQSTPPVTNKNSPHLQIEKSPPKQKRSTDWLQDDEEAATSRWNKRRSGFVRIGRNSGAIYTENDEDDEEIIPEDELVKRRSGFVRIGKKSTGKRRNGFVRIG</sequence>
<gene>
    <name evidence="4" type="primary">20207836</name>
    <name evidence="3" type="ORF">HELRODRAFT_180757</name>
</gene>
<feature type="compositionally biased region" description="Polar residues" evidence="1">
    <location>
        <begin position="100"/>
        <end position="113"/>
    </location>
</feature>
<evidence type="ECO:0000313" key="4">
    <source>
        <dbReference type="EnsemblMetazoa" id="HelroP180757"/>
    </source>
</evidence>